<proteinExistence type="predicted"/>
<evidence type="ECO:0000256" key="1">
    <source>
        <dbReference type="SAM" id="Phobius"/>
    </source>
</evidence>
<evidence type="ECO:0000313" key="2">
    <source>
        <dbReference type="EMBL" id="KAL2623035.1"/>
    </source>
</evidence>
<keyword evidence="1" id="KW-0812">Transmembrane</keyword>
<name>A0ABD1Y8K6_9MARC</name>
<comment type="caution">
    <text evidence="2">The sequence shown here is derived from an EMBL/GenBank/DDBJ whole genome shotgun (WGS) entry which is preliminary data.</text>
</comment>
<keyword evidence="3" id="KW-1185">Reference proteome</keyword>
<protein>
    <recommendedName>
        <fullName evidence="4">Photosystem II protein L</fullName>
    </recommendedName>
</protein>
<keyword evidence="1" id="KW-0472">Membrane</keyword>
<evidence type="ECO:0000313" key="3">
    <source>
        <dbReference type="Proteomes" id="UP001605036"/>
    </source>
</evidence>
<gene>
    <name evidence="2" type="ORF">R1flu_003240</name>
</gene>
<reference evidence="2 3" key="1">
    <citation type="submission" date="2024-09" db="EMBL/GenBank/DDBJ databases">
        <title>Chromosome-scale assembly of Riccia fluitans.</title>
        <authorList>
            <person name="Paukszto L."/>
            <person name="Sawicki J."/>
            <person name="Karawczyk K."/>
            <person name="Piernik-Szablinska J."/>
            <person name="Szczecinska M."/>
            <person name="Mazdziarz M."/>
        </authorList>
    </citation>
    <scope>NUCLEOTIDE SEQUENCE [LARGE SCALE GENOMIC DNA]</scope>
    <source>
        <strain evidence="2">Rf_01</strain>
        <tissue evidence="2">Aerial parts of the thallus</tissue>
    </source>
</reference>
<dbReference type="EMBL" id="JBHFFA010000006">
    <property type="protein sequence ID" value="KAL2623035.1"/>
    <property type="molecule type" value="Genomic_DNA"/>
</dbReference>
<dbReference type="Proteomes" id="UP001605036">
    <property type="component" value="Unassembled WGS sequence"/>
</dbReference>
<sequence length="68" mass="7384">MGKRSPGAQRGEHDGYLASLSGTKLQQSQSGESRPDLVTLSLGSIFLQVLLFLTWFGFAVIESVNSRN</sequence>
<organism evidence="2 3">
    <name type="scientific">Riccia fluitans</name>
    <dbReference type="NCBI Taxonomy" id="41844"/>
    <lineage>
        <taxon>Eukaryota</taxon>
        <taxon>Viridiplantae</taxon>
        <taxon>Streptophyta</taxon>
        <taxon>Embryophyta</taxon>
        <taxon>Marchantiophyta</taxon>
        <taxon>Marchantiopsida</taxon>
        <taxon>Marchantiidae</taxon>
        <taxon>Marchantiales</taxon>
        <taxon>Ricciaceae</taxon>
        <taxon>Riccia</taxon>
    </lineage>
</organism>
<dbReference type="AlphaFoldDB" id="A0ABD1Y8K6"/>
<evidence type="ECO:0008006" key="4">
    <source>
        <dbReference type="Google" id="ProtNLM"/>
    </source>
</evidence>
<accession>A0ABD1Y8K6</accession>
<feature type="transmembrane region" description="Helical" evidence="1">
    <location>
        <begin position="37"/>
        <end position="61"/>
    </location>
</feature>
<keyword evidence="1" id="KW-1133">Transmembrane helix</keyword>